<feature type="transmembrane region" description="Helical" evidence="6">
    <location>
        <begin position="299"/>
        <end position="325"/>
    </location>
</feature>
<name>A0ABD5NV09_9EURY</name>
<dbReference type="PANTHER" id="PTHR21716:SF4">
    <property type="entry name" value="TRANSMEMBRANE PROTEIN 245"/>
    <property type="match status" value="1"/>
</dbReference>
<evidence type="ECO:0000313" key="7">
    <source>
        <dbReference type="EMBL" id="MFC4245469.1"/>
    </source>
</evidence>
<reference evidence="7 8" key="1">
    <citation type="journal article" date="2014" name="Int. J. Syst. Evol. Microbiol.">
        <title>Complete genome sequence of Corynebacterium casei LMG S-19264T (=DSM 44701T), isolated from a smear-ripened cheese.</title>
        <authorList>
            <consortium name="US DOE Joint Genome Institute (JGI-PGF)"/>
            <person name="Walter F."/>
            <person name="Albersmeier A."/>
            <person name="Kalinowski J."/>
            <person name="Ruckert C."/>
        </authorList>
    </citation>
    <scope>NUCLEOTIDE SEQUENCE [LARGE SCALE GENOMIC DNA]</scope>
    <source>
        <strain evidence="7 8">IBRC-M 10912</strain>
    </source>
</reference>
<dbReference type="AlphaFoldDB" id="A0ABD5NV09"/>
<keyword evidence="4 6" id="KW-1133">Transmembrane helix</keyword>
<proteinExistence type="inferred from homology"/>
<evidence type="ECO:0000256" key="3">
    <source>
        <dbReference type="ARBA" id="ARBA00022692"/>
    </source>
</evidence>
<feature type="transmembrane region" description="Helical" evidence="6">
    <location>
        <begin position="57"/>
        <end position="80"/>
    </location>
</feature>
<evidence type="ECO:0000256" key="2">
    <source>
        <dbReference type="ARBA" id="ARBA00009773"/>
    </source>
</evidence>
<evidence type="ECO:0000313" key="8">
    <source>
        <dbReference type="Proteomes" id="UP001595821"/>
    </source>
</evidence>
<feature type="transmembrane region" description="Helical" evidence="6">
    <location>
        <begin position="261"/>
        <end position="279"/>
    </location>
</feature>
<feature type="transmembrane region" description="Helical" evidence="6">
    <location>
        <begin position="141"/>
        <end position="166"/>
    </location>
</feature>
<keyword evidence="5 6" id="KW-0472">Membrane</keyword>
<evidence type="ECO:0000256" key="4">
    <source>
        <dbReference type="ARBA" id="ARBA00022989"/>
    </source>
</evidence>
<dbReference type="PANTHER" id="PTHR21716">
    <property type="entry name" value="TRANSMEMBRANE PROTEIN"/>
    <property type="match status" value="1"/>
</dbReference>
<dbReference type="EMBL" id="JBHSDJ010000002">
    <property type="protein sequence ID" value="MFC4245469.1"/>
    <property type="molecule type" value="Genomic_DNA"/>
</dbReference>
<dbReference type="GeneID" id="71852282"/>
<feature type="transmembrane region" description="Helical" evidence="6">
    <location>
        <begin position="205"/>
        <end position="222"/>
    </location>
</feature>
<feature type="transmembrane region" description="Helical" evidence="6">
    <location>
        <begin position="228"/>
        <end position="249"/>
    </location>
</feature>
<protein>
    <submittedName>
        <fullName evidence="7">AI-2E family transporter</fullName>
    </submittedName>
</protein>
<comment type="subcellular location">
    <subcellularLocation>
        <location evidence="1">Membrane</location>
        <topology evidence="1">Multi-pass membrane protein</topology>
    </subcellularLocation>
</comment>
<dbReference type="Proteomes" id="UP001595821">
    <property type="component" value="Unassembled WGS sequence"/>
</dbReference>
<comment type="similarity">
    <text evidence="2">Belongs to the autoinducer-2 exporter (AI-2E) (TC 2.A.86) family.</text>
</comment>
<keyword evidence="3 6" id="KW-0812">Transmembrane</keyword>
<gene>
    <name evidence="7" type="ORF">ACFOZ7_00375</name>
</gene>
<comment type="caution">
    <text evidence="7">The sequence shown here is derived from an EMBL/GenBank/DDBJ whole genome shotgun (WGS) entry which is preliminary data.</text>
</comment>
<dbReference type="InterPro" id="IPR002549">
    <property type="entry name" value="AI-2E-like"/>
</dbReference>
<evidence type="ECO:0000256" key="6">
    <source>
        <dbReference type="SAM" id="Phobius"/>
    </source>
</evidence>
<evidence type="ECO:0000256" key="5">
    <source>
        <dbReference type="ARBA" id="ARBA00023136"/>
    </source>
</evidence>
<dbReference type="Pfam" id="PF01594">
    <property type="entry name" value="AI-2E_transport"/>
    <property type="match status" value="1"/>
</dbReference>
<accession>A0ABD5NV09</accession>
<evidence type="ECO:0000256" key="1">
    <source>
        <dbReference type="ARBA" id="ARBA00004141"/>
    </source>
</evidence>
<sequence length="339" mass="35761">MNARTGLFAALLTVLAVVGFLLIVPFLQYVLMAALLSYLLHPAHERLARVVGPHASATVLTTVAFIAVVVPALVVSLVVVETVTSFLRSFGRDDVVATVDATRTVLIDGVGLDPSAVDDIEAKLLEEAVYRSLETATTEGVALLATTVRTTFGAIVLAFVLYYLLVDGKRFLAWIRQIAPLEDRLQEQLLAETHGTTQAVVRSHLLVAIVQGVLGGAAFVAVGLPNAVFWTVVMTVASILPIVGVWVVWGPAALYLYGSDATLAAAILAGYGVVVLSTVDVVFRRRLVDGDASLHPAAVLVGALGGIYTLGIMGVVLGPVLLGIFKSSVTVLNRTQSLR</sequence>
<organism evidence="7 8">
    <name type="scientific">Natribaculum luteum</name>
    <dbReference type="NCBI Taxonomy" id="1586232"/>
    <lineage>
        <taxon>Archaea</taxon>
        <taxon>Methanobacteriati</taxon>
        <taxon>Methanobacteriota</taxon>
        <taxon>Stenosarchaea group</taxon>
        <taxon>Halobacteria</taxon>
        <taxon>Halobacteriales</taxon>
        <taxon>Natrialbaceae</taxon>
        <taxon>Natribaculum</taxon>
    </lineage>
</organism>
<dbReference type="RefSeq" id="WP_246971278.1">
    <property type="nucleotide sequence ID" value="NZ_CP095397.1"/>
</dbReference>
<dbReference type="GO" id="GO:0016020">
    <property type="term" value="C:membrane"/>
    <property type="evidence" value="ECO:0007669"/>
    <property type="project" value="UniProtKB-SubCell"/>
</dbReference>
<feature type="transmembrane region" description="Helical" evidence="6">
    <location>
        <begin position="6"/>
        <end position="36"/>
    </location>
</feature>